<dbReference type="InterPro" id="IPR036291">
    <property type="entry name" value="NAD(P)-bd_dom_sf"/>
</dbReference>
<dbReference type="Gene3D" id="3.30.360.10">
    <property type="entry name" value="Dihydrodipicolinate Reductase, domain 2"/>
    <property type="match status" value="1"/>
</dbReference>
<organism evidence="2">
    <name type="scientific">Paenibacillus sp. SYP-B3998</name>
    <dbReference type="NCBI Taxonomy" id="2678564"/>
    <lineage>
        <taxon>Bacteria</taxon>
        <taxon>Bacillati</taxon>
        <taxon>Bacillota</taxon>
        <taxon>Bacilli</taxon>
        <taxon>Bacillales</taxon>
        <taxon>Paenibacillaceae</taxon>
        <taxon>Paenibacillus</taxon>
    </lineage>
</organism>
<proteinExistence type="predicted"/>
<comment type="caution">
    <text evidence="2">The sequence shown here is derived from an EMBL/GenBank/DDBJ whole genome shotgun (WGS) entry which is preliminary data.</text>
</comment>
<evidence type="ECO:0000259" key="1">
    <source>
        <dbReference type="Pfam" id="PF01408"/>
    </source>
</evidence>
<protein>
    <submittedName>
        <fullName evidence="2">Gfo/Idh/MocA family oxidoreductase</fullName>
    </submittedName>
</protein>
<dbReference type="SUPFAM" id="SSF51735">
    <property type="entry name" value="NAD(P)-binding Rossmann-fold domains"/>
    <property type="match status" value="1"/>
</dbReference>
<sequence length="357" mass="40213">MNVLIIGLGYAGTRFYNAFNNLELSGKEKIEIAYVGRRHHRQDLIYYTNIAKALEDFKPQIIVVSVNDGNHGEVIRQLNGYTGFVICEKPFAGIQDNLDLLESSLKNTVGFCLDLVERYSDATIALKQYVNKGQLRLLRANFYWGKDRIHDLRPTSGVISEIIHPLDLVQWICAPEAELELKESQGIRSDFSISGDEVLDSASITGVLQGAVVTGYSSFVNIIRKREIDLVFASPDNRLVYAALIYDTPAWDFDQLRVWEKTVTGDRVILDIQTGGEQGKPELRTIGKLIRLTADAAHFVQNGKNPSQPFADLRTALNLQNLLNRIERSSRTLGPVQYVVGAERESYYDESNWERLG</sequence>
<name>A0A6G3ZW51_9BACL</name>
<dbReference type="GO" id="GO:0000166">
    <property type="term" value="F:nucleotide binding"/>
    <property type="evidence" value="ECO:0007669"/>
    <property type="project" value="InterPro"/>
</dbReference>
<gene>
    <name evidence="2" type="ORF">GK047_07185</name>
</gene>
<dbReference type="PANTHER" id="PTHR43377:SF1">
    <property type="entry name" value="BILIVERDIN REDUCTASE A"/>
    <property type="match status" value="1"/>
</dbReference>
<accession>A0A6G3ZW51</accession>
<reference evidence="2" key="1">
    <citation type="submission" date="2020-02" db="EMBL/GenBank/DDBJ databases">
        <authorList>
            <person name="Shen X.-R."/>
            <person name="Zhang Y.-X."/>
        </authorList>
    </citation>
    <scope>NUCLEOTIDE SEQUENCE</scope>
    <source>
        <strain evidence="2">SYP-B3998</strain>
    </source>
</reference>
<evidence type="ECO:0000313" key="2">
    <source>
        <dbReference type="EMBL" id="NEW05801.1"/>
    </source>
</evidence>
<dbReference type="PANTHER" id="PTHR43377">
    <property type="entry name" value="BILIVERDIN REDUCTASE A"/>
    <property type="match status" value="1"/>
</dbReference>
<feature type="domain" description="Gfo/Idh/MocA-like oxidoreductase N-terminal" evidence="1">
    <location>
        <begin position="1"/>
        <end position="92"/>
    </location>
</feature>
<dbReference type="AlphaFoldDB" id="A0A6G3ZW51"/>
<dbReference type="EMBL" id="JAAIKC010000001">
    <property type="protein sequence ID" value="NEW05801.1"/>
    <property type="molecule type" value="Genomic_DNA"/>
</dbReference>
<dbReference type="InterPro" id="IPR000683">
    <property type="entry name" value="Gfo/Idh/MocA-like_OxRdtase_N"/>
</dbReference>
<dbReference type="InterPro" id="IPR051450">
    <property type="entry name" value="Gfo/Idh/MocA_Oxidoreductases"/>
</dbReference>
<dbReference type="Pfam" id="PF01408">
    <property type="entry name" value="GFO_IDH_MocA"/>
    <property type="match status" value="1"/>
</dbReference>
<dbReference type="Gene3D" id="3.40.50.720">
    <property type="entry name" value="NAD(P)-binding Rossmann-like Domain"/>
    <property type="match status" value="1"/>
</dbReference>